<comment type="catalytic activity">
    <reaction evidence="4">
        <text>L-glutamate + NAD(+) + H2O = 2-oxoglutarate + NH4(+) + NADH + H(+)</text>
        <dbReference type="Rhea" id="RHEA:15133"/>
        <dbReference type="ChEBI" id="CHEBI:15377"/>
        <dbReference type="ChEBI" id="CHEBI:15378"/>
        <dbReference type="ChEBI" id="CHEBI:16810"/>
        <dbReference type="ChEBI" id="CHEBI:28938"/>
        <dbReference type="ChEBI" id="CHEBI:29985"/>
        <dbReference type="ChEBI" id="CHEBI:57540"/>
        <dbReference type="ChEBI" id="CHEBI:57945"/>
        <dbReference type="EC" id="1.4.1.2"/>
    </reaction>
</comment>
<dbReference type="AlphaFoldDB" id="G0U292"/>
<dbReference type="PANTHER" id="PTHR11606:SF24">
    <property type="entry name" value="NAD-SPECIFIC GLUTAMATE DEHYDROGENASE"/>
    <property type="match status" value="1"/>
</dbReference>
<dbReference type="Pfam" id="PF23152">
    <property type="entry name" value="GDH_2nd"/>
    <property type="match status" value="1"/>
</dbReference>
<name>G0U292_TRYVY</name>
<proteinExistence type="inferred from homology"/>
<comment type="similarity">
    <text evidence="1 4">Belongs to the Glu/Leu/Phe/Val dehydrogenases family.</text>
</comment>
<dbReference type="InterPro" id="IPR046346">
    <property type="entry name" value="Aminoacid_DH-like_N_sf"/>
</dbReference>
<dbReference type="Pfam" id="PF00208">
    <property type="entry name" value="ELFV_dehydrog"/>
    <property type="match status" value="1"/>
</dbReference>
<dbReference type="GO" id="GO:0004352">
    <property type="term" value="F:glutamate dehydrogenase (NAD+) activity"/>
    <property type="evidence" value="ECO:0007669"/>
    <property type="project" value="UniProtKB-UniRule"/>
</dbReference>
<gene>
    <name evidence="6" type="ORF">TVY486_0902180</name>
</gene>
<keyword evidence="3 4" id="KW-0520">NAD</keyword>
<dbReference type="PANTHER" id="PTHR11606">
    <property type="entry name" value="GLUTAMATE DEHYDROGENASE"/>
    <property type="match status" value="1"/>
</dbReference>
<organism evidence="6">
    <name type="scientific">Trypanosoma vivax (strain Y486)</name>
    <dbReference type="NCBI Taxonomy" id="1055687"/>
    <lineage>
        <taxon>Eukaryota</taxon>
        <taxon>Discoba</taxon>
        <taxon>Euglenozoa</taxon>
        <taxon>Kinetoplastea</taxon>
        <taxon>Metakinetoplastina</taxon>
        <taxon>Trypanosomatida</taxon>
        <taxon>Trypanosomatidae</taxon>
        <taxon>Trypanosoma</taxon>
        <taxon>Duttonella</taxon>
    </lineage>
</organism>
<dbReference type="VEuPathDB" id="TriTrypDB:TvY486_0902180"/>
<reference evidence="6" key="1">
    <citation type="journal article" date="2012" name="Proc. Natl. Acad. Sci. U.S.A.">
        <title>Antigenic diversity is generated by distinct evolutionary mechanisms in African trypanosome species.</title>
        <authorList>
            <person name="Jackson A.P."/>
            <person name="Berry A."/>
            <person name="Aslett M."/>
            <person name="Allison H.C."/>
            <person name="Burton P."/>
            <person name="Vavrova-Anderson J."/>
            <person name="Brown R."/>
            <person name="Browne H."/>
            <person name="Corton N."/>
            <person name="Hauser H."/>
            <person name="Gamble J."/>
            <person name="Gilderthorp R."/>
            <person name="Marcello L."/>
            <person name="McQuillan J."/>
            <person name="Otto T.D."/>
            <person name="Quail M.A."/>
            <person name="Sanders M.J."/>
            <person name="van Tonder A."/>
            <person name="Ginger M.L."/>
            <person name="Field M.C."/>
            <person name="Barry J.D."/>
            <person name="Hertz-Fowler C."/>
            <person name="Berriman M."/>
        </authorList>
    </citation>
    <scope>NUCLEOTIDE SEQUENCE</scope>
    <source>
        <strain evidence="6">Y486</strain>
    </source>
</reference>
<comment type="function">
    <text evidence="4">NAD(+)-dependent glutamate dehydrogenase which degrades glutamate to ammonia and alpha-ketoglutarate.</text>
</comment>
<dbReference type="EMBL" id="HE573025">
    <property type="protein sequence ID" value="CCC50395.1"/>
    <property type="molecule type" value="Genomic_DNA"/>
</dbReference>
<evidence type="ECO:0000256" key="3">
    <source>
        <dbReference type="ARBA" id="ARBA00023027"/>
    </source>
</evidence>
<accession>G0U292</accession>
<evidence type="ECO:0000256" key="2">
    <source>
        <dbReference type="ARBA" id="ARBA00023002"/>
    </source>
</evidence>
<dbReference type="OMA" id="DEYGMTS"/>
<dbReference type="PIRSF" id="PIRSF000184">
    <property type="entry name" value="GDH_NAD"/>
    <property type="match status" value="1"/>
</dbReference>
<evidence type="ECO:0000256" key="4">
    <source>
        <dbReference type="PIRNR" id="PIRNR000184"/>
    </source>
</evidence>
<evidence type="ECO:0000259" key="5">
    <source>
        <dbReference type="SMART" id="SM00839"/>
    </source>
</evidence>
<evidence type="ECO:0000313" key="6">
    <source>
        <dbReference type="EMBL" id="CCC50395.1"/>
    </source>
</evidence>
<dbReference type="SUPFAM" id="SSF53223">
    <property type="entry name" value="Aminoacid dehydrogenase-like, N-terminal domain"/>
    <property type="match status" value="1"/>
</dbReference>
<dbReference type="Gene3D" id="3.40.50.720">
    <property type="entry name" value="NAD(P)-binding Rossmann-like Domain"/>
    <property type="match status" value="1"/>
</dbReference>
<dbReference type="SMART" id="SM00839">
    <property type="entry name" value="ELFV_dehydrog"/>
    <property type="match status" value="1"/>
</dbReference>
<dbReference type="InterPro" id="IPR006096">
    <property type="entry name" value="Glu/Leu/Phe/Val/Trp_DH_C"/>
</dbReference>
<keyword evidence="2 4" id="KW-0560">Oxidoreductase</keyword>
<feature type="domain" description="Glutamate/phenylalanine/leucine/valine/L-tryptophan dehydrogenase C-terminal" evidence="5">
    <location>
        <begin position="608"/>
        <end position="887"/>
    </location>
</feature>
<dbReference type="InterPro" id="IPR016210">
    <property type="entry name" value="NAD-GDH_euk"/>
</dbReference>
<dbReference type="InterPro" id="IPR036291">
    <property type="entry name" value="NAD(P)-bd_dom_sf"/>
</dbReference>
<dbReference type="InterPro" id="IPR056365">
    <property type="entry name" value="NAD-GDH_2nd"/>
</dbReference>
<sequence length="999" mass="112622">MRRATLPVGAKIASSLFIGPLRYAHNEVSESSIIKLAKEHKIFSDASIEAVVSRFTKSLSDCSYSRHYTDEEVAAHVHGYLCAKAKSSAGESFEHFHEHGDSAFYICKTEHQTQLRAVRQLTKFVTREQDTKKSVSVRGYRTDDGNVLVFTAKIRPFVNPHPASGETNIAQLASEAFLEERSPELQERYQDLLTSLHGSVIPVLKTFDGADGEVRLSVAMTANRSYYLASLQAAIQEIQGAVVLRCFSETFSNDTHIYTFYVRGATGQQLINCASLASFLPSRPANSITRLHEDLVFNTEQAVFTDVAIIFAFYFAPKPTSDDYRYIRSVVAREPNGVSRLNNLRMTLSLEMMSERYIGNLISLYPQFMIEIYEDFRRGTTPESRSAIREKVAQRFKEDQRTDYDLDIFNTLLQFNEVAIKHNFFKEDKVALCFRLDPSFLKSLEYPRVPHGVFLLAGSNWRGFHIRFTDISRGGVRMIISRENMYRRNKRTVFQENYNLALTQLLKNKDIPEGGSKGTILVSSRYMNKFNRHLCQRFFLQYIDALLDVTLPGEQGVVDRLQESEILFLGPDENTAGTFPSAGSLFSKERGLTSWKSFTTGKDPSMGGIPHDVYGMTTRSVRTMVRSIYKKLELDEGSQTKFQTGGPDGDLGSNEILQSKEKTVGISDISASLYDPNGVDREELRRLACERKQLRHFDKTKISPQGFIVLTDDKNVRLPDGTLVQDGTTFRDEFFFTKYTSANVFVPCGGRPRSVTLANVGRFIGLNDSENETLLSGGTVKPKQLRYKVIVEGANLFFSQDARLALERCGVVLIKDASANKGGVTSSSLEVYAGLALSDEEHSKHMCVKDGVIPEFYKSYVKDIIARIENNAEREFEAIWRERKANQQMPLTLIADALSEKNVRVRANILSSDMFKNEELVRYVITLYTPKTLLEVVPLDVLLTRVPTVYLHAICAMWLASEYVYTKGIGGNEFDFFSFMTTHMEKAKESGASGSAKGH</sequence>
<evidence type="ECO:0000256" key="1">
    <source>
        <dbReference type="ARBA" id="ARBA00006382"/>
    </source>
</evidence>
<dbReference type="EC" id="1.4.1.2" evidence="4"/>
<dbReference type="SUPFAM" id="SSF51735">
    <property type="entry name" value="NAD(P)-binding Rossmann-fold domains"/>
    <property type="match status" value="1"/>
</dbReference>
<dbReference type="GO" id="GO:0006538">
    <property type="term" value="P:L-glutamate catabolic process"/>
    <property type="evidence" value="ECO:0007669"/>
    <property type="project" value="UniProtKB-UniRule"/>
</dbReference>
<dbReference type="GO" id="GO:0005739">
    <property type="term" value="C:mitochondrion"/>
    <property type="evidence" value="ECO:0007669"/>
    <property type="project" value="UniProtKB-UniRule"/>
</dbReference>
<protein>
    <recommendedName>
        <fullName evidence="4">NAD-specific glutamate dehydrogenase</fullName>
        <ecNumber evidence="4">1.4.1.2</ecNumber>
    </recommendedName>
</protein>